<dbReference type="InterPro" id="IPR000408">
    <property type="entry name" value="Reg_chr_condens"/>
</dbReference>
<dbReference type="OrthoDB" id="61110at2759"/>
<organism evidence="6 7">
    <name type="scientific">Schizopora paradoxa</name>
    <dbReference type="NCBI Taxonomy" id="27342"/>
    <lineage>
        <taxon>Eukaryota</taxon>
        <taxon>Fungi</taxon>
        <taxon>Dikarya</taxon>
        <taxon>Basidiomycota</taxon>
        <taxon>Agaricomycotina</taxon>
        <taxon>Agaricomycetes</taxon>
        <taxon>Hymenochaetales</taxon>
        <taxon>Schizoporaceae</taxon>
        <taxon>Schizopora</taxon>
    </lineage>
</organism>
<dbReference type="InterPro" id="IPR058923">
    <property type="entry name" value="RCC1-like_dom"/>
</dbReference>
<protein>
    <submittedName>
        <fullName evidence="6">RCC1/BLIP-II protein</fullName>
    </submittedName>
</protein>
<feature type="region of interest" description="Disordered" evidence="4">
    <location>
        <begin position="1"/>
        <end position="85"/>
    </location>
</feature>
<proteinExistence type="predicted"/>
<dbReference type="PANTHER" id="PTHR45982">
    <property type="entry name" value="REGULATOR OF CHROMOSOME CONDENSATION"/>
    <property type="match status" value="1"/>
</dbReference>
<feature type="repeat" description="RCC1" evidence="3">
    <location>
        <begin position="417"/>
        <end position="479"/>
    </location>
</feature>
<evidence type="ECO:0000313" key="7">
    <source>
        <dbReference type="Proteomes" id="UP000053477"/>
    </source>
</evidence>
<feature type="compositionally biased region" description="Low complexity" evidence="4">
    <location>
        <begin position="13"/>
        <end position="34"/>
    </location>
</feature>
<feature type="repeat" description="RCC1" evidence="3">
    <location>
        <begin position="356"/>
        <end position="416"/>
    </location>
</feature>
<accession>A0A0H2SRQ5</accession>
<name>A0A0H2SRQ5_9AGAM</name>
<evidence type="ECO:0000313" key="6">
    <source>
        <dbReference type="EMBL" id="KLO19781.1"/>
    </source>
</evidence>
<dbReference type="Pfam" id="PF25390">
    <property type="entry name" value="WD40_RLD"/>
    <property type="match status" value="1"/>
</dbReference>
<feature type="repeat" description="RCC1" evidence="3">
    <location>
        <begin position="241"/>
        <end position="298"/>
    </location>
</feature>
<dbReference type="AlphaFoldDB" id="A0A0H2SRQ5"/>
<dbReference type="EMBL" id="KQ085884">
    <property type="protein sequence ID" value="KLO19781.1"/>
    <property type="molecule type" value="Genomic_DNA"/>
</dbReference>
<evidence type="ECO:0000259" key="5">
    <source>
        <dbReference type="Pfam" id="PF25390"/>
    </source>
</evidence>
<reference evidence="6 7" key="1">
    <citation type="submission" date="2015-04" db="EMBL/GenBank/DDBJ databases">
        <title>Complete genome sequence of Schizopora paradoxa KUC8140, a cosmopolitan wood degrader in East Asia.</title>
        <authorList>
            <consortium name="DOE Joint Genome Institute"/>
            <person name="Min B."/>
            <person name="Park H."/>
            <person name="Jang Y."/>
            <person name="Kim J.-J."/>
            <person name="Kim K.H."/>
            <person name="Pangilinan J."/>
            <person name="Lipzen A."/>
            <person name="Riley R."/>
            <person name="Grigoriev I.V."/>
            <person name="Spatafora J.W."/>
            <person name="Choi I.-G."/>
        </authorList>
    </citation>
    <scope>NUCLEOTIDE SEQUENCE [LARGE SCALE GENOMIC DNA]</scope>
    <source>
        <strain evidence="6 7">KUC8140</strain>
    </source>
</reference>
<keyword evidence="1" id="KW-0344">Guanine-nucleotide releasing factor</keyword>
<dbReference type="PROSITE" id="PS00626">
    <property type="entry name" value="RCC1_2"/>
    <property type="match status" value="1"/>
</dbReference>
<feature type="repeat" description="RCC1" evidence="3">
    <location>
        <begin position="299"/>
        <end position="355"/>
    </location>
</feature>
<feature type="repeat" description="RCC1" evidence="3">
    <location>
        <begin position="107"/>
        <end position="171"/>
    </location>
</feature>
<evidence type="ECO:0000256" key="4">
    <source>
        <dbReference type="SAM" id="MobiDB-lite"/>
    </source>
</evidence>
<keyword evidence="2" id="KW-0677">Repeat</keyword>
<dbReference type="GO" id="GO:0005737">
    <property type="term" value="C:cytoplasm"/>
    <property type="evidence" value="ECO:0007669"/>
    <property type="project" value="TreeGrafter"/>
</dbReference>
<dbReference type="GO" id="GO:0005085">
    <property type="term" value="F:guanyl-nucleotide exchange factor activity"/>
    <property type="evidence" value="ECO:0007669"/>
    <property type="project" value="TreeGrafter"/>
</dbReference>
<dbReference type="PROSITE" id="PS00625">
    <property type="entry name" value="RCC1_1"/>
    <property type="match status" value="1"/>
</dbReference>
<evidence type="ECO:0000256" key="1">
    <source>
        <dbReference type="ARBA" id="ARBA00022658"/>
    </source>
</evidence>
<feature type="compositionally biased region" description="Low complexity" evidence="4">
    <location>
        <begin position="57"/>
        <end position="77"/>
    </location>
</feature>
<dbReference type="SUPFAM" id="SSF50985">
    <property type="entry name" value="RCC1/BLIP-II"/>
    <property type="match status" value="1"/>
</dbReference>
<evidence type="ECO:0000256" key="2">
    <source>
        <dbReference type="ARBA" id="ARBA00022737"/>
    </source>
</evidence>
<dbReference type="STRING" id="27342.A0A0H2SRQ5"/>
<dbReference type="PROSITE" id="PS50012">
    <property type="entry name" value="RCC1_3"/>
    <property type="match status" value="7"/>
</dbReference>
<evidence type="ECO:0000256" key="3">
    <source>
        <dbReference type="PROSITE-ProRule" id="PRU00235"/>
    </source>
</evidence>
<sequence>MAADTTTRRSSRSKPTSTAANGKPPASKSKPLAPVNGKRPAAEEPEKPRSKRAKNGPAEPATKPAAKAPAKKATTPKPAAPPRVRVPKVAINALPDLKAHTVEGNPNQMFVWGAGNFGQFGMGPDLLDEYSKPKKNALVEKKIEEGAFGEDDTGIAAIAAGGLHTLFIDGNGTVWSCGVNDEGALGRPTTNVPDPEKEGEFLDTDNLTAVPHPLQSLVDEKFKAAAIAAGDSISAAISVEGELRVWGSFRAAEGALGFSGGSKNQLTPAAILTLPPKEGEKVASVSAGNNHLVVLTTFGHIYTWGAGEQGQLGRKIMDRHKIHGTNPEKVTLKSRNRKATVVGAGAYSSFAVDDKGDVWAWGLNNMGQTGTGYEGETETMVLQPTKVAELSEEELGGETIVQIAGGEHHTIFRTSGGRVFACGRANGGQLGLPSDHEAFKEPENEGMVDTPTLIPFPDSDDPIVHISAGIHNNLAVSASGALYSWGQGNQGELGVGDETDMPTPHMIVRREGGQWKTITAECGGQHSMALLRKKVPS</sequence>
<feature type="repeat" description="RCC1" evidence="3">
    <location>
        <begin position="480"/>
        <end position="533"/>
    </location>
</feature>
<keyword evidence="7" id="KW-1185">Reference proteome</keyword>
<gene>
    <name evidence="6" type="ORF">SCHPADRAFT_924103</name>
</gene>
<dbReference type="Gene3D" id="2.130.10.30">
    <property type="entry name" value="Regulator of chromosome condensation 1/beta-lactamase-inhibitor protein II"/>
    <property type="match status" value="1"/>
</dbReference>
<dbReference type="PRINTS" id="PR00633">
    <property type="entry name" value="RCCNDNSATION"/>
</dbReference>
<feature type="domain" description="RCC1-like" evidence="5">
    <location>
        <begin position="108"/>
        <end position="529"/>
    </location>
</feature>
<dbReference type="Proteomes" id="UP000053477">
    <property type="component" value="Unassembled WGS sequence"/>
</dbReference>
<feature type="repeat" description="RCC1" evidence="3">
    <location>
        <begin position="172"/>
        <end position="240"/>
    </location>
</feature>
<dbReference type="InParanoid" id="A0A0H2SRQ5"/>
<dbReference type="PANTHER" id="PTHR45982:SF1">
    <property type="entry name" value="REGULATOR OF CHROMOSOME CONDENSATION"/>
    <property type="match status" value="1"/>
</dbReference>
<dbReference type="InterPro" id="IPR051553">
    <property type="entry name" value="Ran_GTPase-activating"/>
</dbReference>
<dbReference type="InterPro" id="IPR009091">
    <property type="entry name" value="RCC1/BLIP-II"/>
</dbReference>
<dbReference type="FunCoup" id="A0A0H2SRQ5">
    <property type="interactions" value="775"/>
</dbReference>